<feature type="compositionally biased region" description="Basic and acidic residues" evidence="1">
    <location>
        <begin position="138"/>
        <end position="159"/>
    </location>
</feature>
<dbReference type="Proteomes" id="UP000799440">
    <property type="component" value="Unassembled WGS sequence"/>
</dbReference>
<dbReference type="AlphaFoldDB" id="A0A6A6VMP5"/>
<evidence type="ECO:0000313" key="3">
    <source>
        <dbReference type="Proteomes" id="UP000799440"/>
    </source>
</evidence>
<proteinExistence type="predicted"/>
<evidence type="ECO:0000256" key="1">
    <source>
        <dbReference type="SAM" id="MobiDB-lite"/>
    </source>
</evidence>
<gene>
    <name evidence="2" type="ORF">M011DRAFT_100852</name>
</gene>
<accession>A0A6A6VMP5</accession>
<feature type="compositionally biased region" description="Polar residues" evidence="1">
    <location>
        <begin position="44"/>
        <end position="61"/>
    </location>
</feature>
<feature type="region of interest" description="Disordered" evidence="1">
    <location>
        <begin position="1"/>
        <end position="92"/>
    </location>
</feature>
<keyword evidence="3" id="KW-1185">Reference proteome</keyword>
<dbReference type="EMBL" id="MU006562">
    <property type="protein sequence ID" value="KAF2751066.1"/>
    <property type="molecule type" value="Genomic_DNA"/>
</dbReference>
<name>A0A6A6VMP5_9PLEO</name>
<evidence type="ECO:0000313" key="2">
    <source>
        <dbReference type="EMBL" id="KAF2751066.1"/>
    </source>
</evidence>
<reference evidence="2" key="1">
    <citation type="journal article" date="2020" name="Stud. Mycol.">
        <title>101 Dothideomycetes genomes: a test case for predicting lifestyles and emergence of pathogens.</title>
        <authorList>
            <person name="Haridas S."/>
            <person name="Albert R."/>
            <person name="Binder M."/>
            <person name="Bloem J."/>
            <person name="Labutti K."/>
            <person name="Salamov A."/>
            <person name="Andreopoulos B."/>
            <person name="Baker S."/>
            <person name="Barry K."/>
            <person name="Bills G."/>
            <person name="Bluhm B."/>
            <person name="Cannon C."/>
            <person name="Castanera R."/>
            <person name="Culley D."/>
            <person name="Daum C."/>
            <person name="Ezra D."/>
            <person name="Gonzalez J."/>
            <person name="Henrissat B."/>
            <person name="Kuo A."/>
            <person name="Liang C."/>
            <person name="Lipzen A."/>
            <person name="Lutzoni F."/>
            <person name="Magnuson J."/>
            <person name="Mondo S."/>
            <person name="Nolan M."/>
            <person name="Ohm R."/>
            <person name="Pangilinan J."/>
            <person name="Park H.-J."/>
            <person name="Ramirez L."/>
            <person name="Alfaro M."/>
            <person name="Sun H."/>
            <person name="Tritt A."/>
            <person name="Yoshinaga Y."/>
            <person name="Zwiers L.-H."/>
            <person name="Turgeon B."/>
            <person name="Goodwin S."/>
            <person name="Spatafora J."/>
            <person name="Crous P."/>
            <person name="Grigoriev I."/>
        </authorList>
    </citation>
    <scope>NUCLEOTIDE SEQUENCE</scope>
    <source>
        <strain evidence="2">CBS 119925</strain>
    </source>
</reference>
<organism evidence="2 3">
    <name type="scientific">Sporormia fimetaria CBS 119925</name>
    <dbReference type="NCBI Taxonomy" id="1340428"/>
    <lineage>
        <taxon>Eukaryota</taxon>
        <taxon>Fungi</taxon>
        <taxon>Dikarya</taxon>
        <taxon>Ascomycota</taxon>
        <taxon>Pezizomycotina</taxon>
        <taxon>Dothideomycetes</taxon>
        <taxon>Pleosporomycetidae</taxon>
        <taxon>Pleosporales</taxon>
        <taxon>Sporormiaceae</taxon>
        <taxon>Sporormia</taxon>
    </lineage>
</organism>
<sequence>MPRWHPMLQYERKRTAKPRYDPRRIVERKAAKAAKRKQREQPVTPRTDTCQIAVSPSSTTAADLEAPRLLGTNTDGAPDVASRSGDGSQDSIGVDIVMPKTLETNIGVAAAILDVAGDSSEGQGIGVAKGTENAAESRGTEGKSKTKRIREAGTAENGHRLSAHPTSGRMPLLSAFQAARRRREALKV</sequence>
<protein>
    <submittedName>
        <fullName evidence="2">Uncharacterized protein</fullName>
    </submittedName>
</protein>
<feature type="region of interest" description="Disordered" evidence="1">
    <location>
        <begin position="124"/>
        <end position="171"/>
    </location>
</feature>
<feature type="compositionally biased region" description="Basic and acidic residues" evidence="1">
    <location>
        <begin position="10"/>
        <end position="30"/>
    </location>
</feature>